<organism evidence="1 2">
    <name type="scientific">Nosema bombycis (strain CQ1 / CVCC 102059)</name>
    <name type="common">Microsporidian parasite</name>
    <name type="synonym">Pebrine of silkworm</name>
    <dbReference type="NCBI Taxonomy" id="578461"/>
    <lineage>
        <taxon>Eukaryota</taxon>
        <taxon>Fungi</taxon>
        <taxon>Fungi incertae sedis</taxon>
        <taxon>Microsporidia</taxon>
        <taxon>Nosematidae</taxon>
        <taxon>Nosema</taxon>
    </lineage>
</organism>
<evidence type="ECO:0000313" key="2">
    <source>
        <dbReference type="Proteomes" id="UP000016927"/>
    </source>
</evidence>
<dbReference type="Proteomes" id="UP000016927">
    <property type="component" value="Unassembled WGS sequence"/>
</dbReference>
<dbReference type="AlphaFoldDB" id="R0MJB0"/>
<dbReference type="VEuPathDB" id="MicrosporidiaDB:NBO_31g0017"/>
<name>R0MJB0_NOSB1</name>
<sequence length="80" mass="9625">MLKMYKNLRILVLNTCCLKTIRSNRVSFISKLGLNWEYHVNTKYKCQKQGENYKIEMVKSPMNQELIVNFKIKRNRIEVV</sequence>
<protein>
    <submittedName>
        <fullName evidence="1">Uncharacterized protein</fullName>
    </submittedName>
</protein>
<dbReference type="EMBL" id="KB908939">
    <property type="protein sequence ID" value="EOB14300.1"/>
    <property type="molecule type" value="Genomic_DNA"/>
</dbReference>
<evidence type="ECO:0000313" key="1">
    <source>
        <dbReference type="EMBL" id="EOB14300.1"/>
    </source>
</evidence>
<proteinExistence type="predicted"/>
<keyword evidence="2" id="KW-1185">Reference proteome</keyword>
<reference evidence="1 2" key="1">
    <citation type="journal article" date="2013" name="BMC Genomics">
        <title>Comparative genomics of parasitic silkworm microsporidia reveal an association between genome expansion and host adaptation.</title>
        <authorList>
            <person name="Pan G."/>
            <person name="Xu J."/>
            <person name="Li T."/>
            <person name="Xia Q."/>
            <person name="Liu S.L."/>
            <person name="Zhang G."/>
            <person name="Li S."/>
            <person name="Li C."/>
            <person name="Liu H."/>
            <person name="Yang L."/>
            <person name="Liu T."/>
            <person name="Zhang X."/>
            <person name="Wu Z."/>
            <person name="Fan W."/>
            <person name="Dang X."/>
            <person name="Xiang H."/>
            <person name="Tao M."/>
            <person name="Li Y."/>
            <person name="Hu J."/>
            <person name="Li Z."/>
            <person name="Lin L."/>
            <person name="Luo J."/>
            <person name="Geng L."/>
            <person name="Wang L."/>
            <person name="Long M."/>
            <person name="Wan Y."/>
            <person name="He N."/>
            <person name="Zhang Z."/>
            <person name="Lu C."/>
            <person name="Keeling P.J."/>
            <person name="Wang J."/>
            <person name="Xiang Z."/>
            <person name="Zhou Z."/>
        </authorList>
    </citation>
    <scope>NUCLEOTIDE SEQUENCE [LARGE SCALE GENOMIC DNA]</scope>
    <source>
        <strain evidence="2">CQ1 / CVCC 102059</strain>
    </source>
</reference>
<dbReference type="HOGENOM" id="CLU_2590355_0_0_1"/>
<gene>
    <name evidence="1" type="ORF">NBO_31g0017</name>
</gene>
<accession>R0MJB0</accession>